<feature type="domain" description="Proline dehydrogenase" evidence="2">
    <location>
        <begin position="82"/>
        <end position="376"/>
    </location>
</feature>
<reference evidence="3 4" key="1">
    <citation type="submission" date="2018-04" db="EMBL/GenBank/DDBJ databases">
        <title>Chitinophaga fuyangensis sp. nov., isolated from soil in a chemical factory.</title>
        <authorList>
            <person name="Chen K."/>
        </authorList>
    </citation>
    <scope>NUCLEOTIDE SEQUENCE [LARGE SCALE GENOMIC DNA]</scope>
    <source>
        <strain evidence="3 4">LY-1</strain>
    </source>
</reference>
<proteinExistence type="predicted"/>
<dbReference type="SUPFAM" id="SSF51730">
    <property type="entry name" value="FAD-linked oxidoreductase"/>
    <property type="match status" value="1"/>
</dbReference>
<evidence type="ECO:0000256" key="1">
    <source>
        <dbReference type="ARBA" id="ARBA00023002"/>
    </source>
</evidence>
<dbReference type="Pfam" id="PF01619">
    <property type="entry name" value="Pro_dh"/>
    <property type="match status" value="1"/>
</dbReference>
<dbReference type="GO" id="GO:0071949">
    <property type="term" value="F:FAD binding"/>
    <property type="evidence" value="ECO:0007669"/>
    <property type="project" value="TreeGrafter"/>
</dbReference>
<protein>
    <submittedName>
        <fullName evidence="3">Proline dehydrogenase</fullName>
    </submittedName>
</protein>
<name>A0A2T7BC15_9BACT</name>
<gene>
    <name evidence="3" type="ORF">DCC81_19585</name>
</gene>
<organism evidence="3 4">
    <name type="scientific">Chitinophaga parva</name>
    <dbReference type="NCBI Taxonomy" id="2169414"/>
    <lineage>
        <taxon>Bacteria</taxon>
        <taxon>Pseudomonadati</taxon>
        <taxon>Bacteroidota</taxon>
        <taxon>Chitinophagia</taxon>
        <taxon>Chitinophagales</taxon>
        <taxon>Chitinophagaceae</taxon>
        <taxon>Chitinophaga</taxon>
    </lineage>
</organism>
<dbReference type="GO" id="GO:0004657">
    <property type="term" value="F:proline dehydrogenase activity"/>
    <property type="evidence" value="ECO:0007669"/>
    <property type="project" value="InterPro"/>
</dbReference>
<accession>A0A2T7BC15</accession>
<evidence type="ECO:0000259" key="2">
    <source>
        <dbReference type="Pfam" id="PF01619"/>
    </source>
</evidence>
<dbReference type="PANTHER" id="PTHR13914:SF0">
    <property type="entry name" value="PROLINE DEHYDROGENASE 1, MITOCHONDRIAL"/>
    <property type="match status" value="1"/>
</dbReference>
<dbReference type="OrthoDB" id="1401444at2"/>
<dbReference type="GO" id="GO:0010133">
    <property type="term" value="P:L-proline catabolic process to L-glutamate"/>
    <property type="evidence" value="ECO:0007669"/>
    <property type="project" value="TreeGrafter"/>
</dbReference>
<dbReference type="InterPro" id="IPR002872">
    <property type="entry name" value="Proline_DH_dom"/>
</dbReference>
<dbReference type="InterPro" id="IPR015659">
    <property type="entry name" value="Proline_oxidase"/>
</dbReference>
<dbReference type="Gene3D" id="3.20.20.220">
    <property type="match status" value="1"/>
</dbReference>
<evidence type="ECO:0000313" key="4">
    <source>
        <dbReference type="Proteomes" id="UP000244450"/>
    </source>
</evidence>
<keyword evidence="1" id="KW-0560">Oxidoreductase</keyword>
<sequence>MEQQLDLSFEDTGIAFEAKTDQQLRKANLLFTAMGKPWLVKLGGATLPLALKMKLPIKGLIKSTIFSQFCGGENMPEAAAASEVLGKYHVGVALDYGVEAMEGEDNYDHAVDEFTRAIEFAAGKQHIPFIAIKVTGFARFALLEKVAAATGLSSEEQGEYDRVGLRIKTICAAAAKNRIGVLIDAEESWIQQPVDDLADTMMALFNQGRAVVFNTYQLYLHSRLGALKAAHEKAVKGGYLLGAKLVRGAYMEKERKRAEEMGYPDPVQPNKAATDKDYNEAVRFCMEHLDTLAVFIGTHNEDSCMLAARLMQEKGIPAQHPHVSFSQLLGMSDNITFNLAHSGYHVSKYLPYGPVKDVMPYLLRRAQENTSIAGQTGRELGLIRKEIRRRAAVKK</sequence>
<dbReference type="RefSeq" id="WP_108688383.1">
    <property type="nucleotide sequence ID" value="NZ_QCYK01000003.1"/>
</dbReference>
<dbReference type="PANTHER" id="PTHR13914">
    <property type="entry name" value="PROLINE OXIDASE"/>
    <property type="match status" value="1"/>
</dbReference>
<evidence type="ECO:0000313" key="3">
    <source>
        <dbReference type="EMBL" id="PUZ22637.1"/>
    </source>
</evidence>
<dbReference type="EMBL" id="QCYK01000003">
    <property type="protein sequence ID" value="PUZ22637.1"/>
    <property type="molecule type" value="Genomic_DNA"/>
</dbReference>
<dbReference type="AlphaFoldDB" id="A0A2T7BC15"/>
<comment type="caution">
    <text evidence="3">The sequence shown here is derived from an EMBL/GenBank/DDBJ whole genome shotgun (WGS) entry which is preliminary data.</text>
</comment>
<keyword evidence="4" id="KW-1185">Reference proteome</keyword>
<dbReference type="Proteomes" id="UP000244450">
    <property type="component" value="Unassembled WGS sequence"/>
</dbReference>
<dbReference type="InterPro" id="IPR029041">
    <property type="entry name" value="FAD-linked_oxidoreductase-like"/>
</dbReference>